<dbReference type="InterPro" id="IPR007219">
    <property type="entry name" value="XnlR_reg_dom"/>
</dbReference>
<evidence type="ECO:0000313" key="6">
    <source>
        <dbReference type="EMBL" id="THU79936.1"/>
    </source>
</evidence>
<name>A0A4S8KVI3_DENBC</name>
<dbReference type="PANTHER" id="PTHR47424:SF6">
    <property type="entry name" value="PROLINE UTILIZATION TRANS-ACTIVATOR"/>
    <property type="match status" value="1"/>
</dbReference>
<keyword evidence="7" id="KW-1185">Reference proteome</keyword>
<reference evidence="6 7" key="1">
    <citation type="journal article" date="2019" name="Nat. Ecol. Evol.">
        <title>Megaphylogeny resolves global patterns of mushroom evolution.</title>
        <authorList>
            <person name="Varga T."/>
            <person name="Krizsan K."/>
            <person name="Foldi C."/>
            <person name="Dima B."/>
            <person name="Sanchez-Garcia M."/>
            <person name="Sanchez-Ramirez S."/>
            <person name="Szollosi G.J."/>
            <person name="Szarkandi J.G."/>
            <person name="Papp V."/>
            <person name="Albert L."/>
            <person name="Andreopoulos W."/>
            <person name="Angelini C."/>
            <person name="Antonin V."/>
            <person name="Barry K.W."/>
            <person name="Bougher N.L."/>
            <person name="Buchanan P."/>
            <person name="Buyck B."/>
            <person name="Bense V."/>
            <person name="Catcheside P."/>
            <person name="Chovatia M."/>
            <person name="Cooper J."/>
            <person name="Damon W."/>
            <person name="Desjardin D."/>
            <person name="Finy P."/>
            <person name="Geml J."/>
            <person name="Haridas S."/>
            <person name="Hughes K."/>
            <person name="Justo A."/>
            <person name="Karasinski D."/>
            <person name="Kautmanova I."/>
            <person name="Kiss B."/>
            <person name="Kocsube S."/>
            <person name="Kotiranta H."/>
            <person name="LaButti K.M."/>
            <person name="Lechner B.E."/>
            <person name="Liimatainen K."/>
            <person name="Lipzen A."/>
            <person name="Lukacs Z."/>
            <person name="Mihaltcheva S."/>
            <person name="Morgado L.N."/>
            <person name="Niskanen T."/>
            <person name="Noordeloos M.E."/>
            <person name="Ohm R.A."/>
            <person name="Ortiz-Santana B."/>
            <person name="Ovrebo C."/>
            <person name="Racz N."/>
            <person name="Riley R."/>
            <person name="Savchenko A."/>
            <person name="Shiryaev A."/>
            <person name="Soop K."/>
            <person name="Spirin V."/>
            <person name="Szebenyi C."/>
            <person name="Tomsovsky M."/>
            <person name="Tulloss R.E."/>
            <person name="Uehling J."/>
            <person name="Grigoriev I.V."/>
            <person name="Vagvolgyi C."/>
            <person name="Papp T."/>
            <person name="Martin F.M."/>
            <person name="Miettinen O."/>
            <person name="Hibbett D.S."/>
            <person name="Nagy L.G."/>
        </authorList>
    </citation>
    <scope>NUCLEOTIDE SEQUENCE [LARGE SCALE GENOMIC DNA]</scope>
    <source>
        <strain evidence="6 7">CBS 962.96</strain>
    </source>
</reference>
<dbReference type="GO" id="GO:0008270">
    <property type="term" value="F:zinc ion binding"/>
    <property type="evidence" value="ECO:0007669"/>
    <property type="project" value="InterPro"/>
</dbReference>
<dbReference type="Pfam" id="PF04082">
    <property type="entry name" value="Fungal_trans"/>
    <property type="match status" value="1"/>
</dbReference>
<dbReference type="SMART" id="SM00906">
    <property type="entry name" value="Fungal_trans"/>
    <property type="match status" value="1"/>
</dbReference>
<dbReference type="OrthoDB" id="2551085at2759"/>
<evidence type="ECO:0000256" key="1">
    <source>
        <dbReference type="ARBA" id="ARBA00023015"/>
    </source>
</evidence>
<dbReference type="GO" id="GO:0006351">
    <property type="term" value="P:DNA-templated transcription"/>
    <property type="evidence" value="ECO:0007669"/>
    <property type="project" value="InterPro"/>
</dbReference>
<dbReference type="PANTHER" id="PTHR47424">
    <property type="entry name" value="REGULATORY PROTEIN GAL4"/>
    <property type="match status" value="1"/>
</dbReference>
<evidence type="ECO:0000256" key="4">
    <source>
        <dbReference type="SAM" id="MobiDB-lite"/>
    </source>
</evidence>
<keyword evidence="2" id="KW-0804">Transcription</keyword>
<dbReference type="AlphaFoldDB" id="A0A4S8KVI3"/>
<gene>
    <name evidence="6" type="ORF">K435DRAFT_874922</name>
</gene>
<dbReference type="GO" id="GO:0003677">
    <property type="term" value="F:DNA binding"/>
    <property type="evidence" value="ECO:0007669"/>
    <property type="project" value="InterPro"/>
</dbReference>
<keyword evidence="3" id="KW-0539">Nucleus</keyword>
<proteinExistence type="predicted"/>
<evidence type="ECO:0000256" key="3">
    <source>
        <dbReference type="ARBA" id="ARBA00023242"/>
    </source>
</evidence>
<keyword evidence="1" id="KW-0805">Transcription regulation</keyword>
<feature type="region of interest" description="Disordered" evidence="4">
    <location>
        <begin position="218"/>
        <end position="241"/>
    </location>
</feature>
<accession>A0A4S8KVI3</accession>
<dbReference type="InterPro" id="IPR051127">
    <property type="entry name" value="Fungal_SecMet_Regulators"/>
</dbReference>
<feature type="domain" description="Xylanolytic transcriptional activator regulatory" evidence="5">
    <location>
        <begin position="64"/>
        <end position="137"/>
    </location>
</feature>
<organism evidence="6 7">
    <name type="scientific">Dendrothele bispora (strain CBS 962.96)</name>
    <dbReference type="NCBI Taxonomy" id="1314807"/>
    <lineage>
        <taxon>Eukaryota</taxon>
        <taxon>Fungi</taxon>
        <taxon>Dikarya</taxon>
        <taxon>Basidiomycota</taxon>
        <taxon>Agaricomycotina</taxon>
        <taxon>Agaricomycetes</taxon>
        <taxon>Agaricomycetidae</taxon>
        <taxon>Agaricales</taxon>
        <taxon>Agaricales incertae sedis</taxon>
        <taxon>Dendrothele</taxon>
    </lineage>
</organism>
<evidence type="ECO:0000256" key="2">
    <source>
        <dbReference type="ARBA" id="ARBA00023163"/>
    </source>
</evidence>
<protein>
    <recommendedName>
        <fullName evidence="5">Xylanolytic transcriptional activator regulatory domain-containing protein</fullName>
    </recommendedName>
</protein>
<sequence length="241" mass="27623">MGFFWISYQNGRFLTDLWAHFSNALIPTSQILTGKRSSSGIWTLTSSSSTHDSEPDWVCERNAAWMLLGQTSRTALALGMHRGDGENGNFGPVERNMKSCWWVLHVFGRNLSELLGRPPNTNLTDVSATLPEDTFVDKEEDVPEKYLQYAVGSTRISSRVKKFVACISMDLRVRIDCCGNVRFGNGLLEELEEWRYKLPEHFFLRAEDGRDDIEYSATRRKHHRRATGLLTSTQQEQEQQR</sequence>
<dbReference type="Proteomes" id="UP000297245">
    <property type="component" value="Unassembled WGS sequence"/>
</dbReference>
<evidence type="ECO:0000313" key="7">
    <source>
        <dbReference type="Proteomes" id="UP000297245"/>
    </source>
</evidence>
<dbReference type="CDD" id="cd12148">
    <property type="entry name" value="fungal_TF_MHR"/>
    <property type="match status" value="1"/>
</dbReference>
<evidence type="ECO:0000259" key="5">
    <source>
        <dbReference type="SMART" id="SM00906"/>
    </source>
</evidence>
<dbReference type="EMBL" id="ML179959">
    <property type="protein sequence ID" value="THU79936.1"/>
    <property type="molecule type" value="Genomic_DNA"/>
</dbReference>